<evidence type="ECO:0000256" key="4">
    <source>
        <dbReference type="ARBA" id="ARBA00023163"/>
    </source>
</evidence>
<keyword evidence="2" id="KW-0805">Transcription regulation</keyword>
<accession>A0ABP3MV71</accession>
<sequence length="302" mass="33023">MNITLRQLDAFLAVTRTLSFSKAADLVHLSQPALSANIRRLEETIGARLFDRDTRTVALSPIGIEFAAVAASLMENVDSGLAHIQRFVSGERGTLALAVAPSLAGSFLPAAIAAFRKERPGVELTLYDVLADNAVEMVRNRSVDLALTAWRDDADDLVQQEVMIDDLVVLCSASHPLASKRSIDWDDLRNTGHIAKKGGSGVRHIIDEAYLQRGEVFRPAFEVDNVGTMLGLILAGLGCGVFPRSSTVSFNLNGLAVKPFTRAVRPRRRICTVTLRGRSLNASTAHFSELCRKHADRHSRRR</sequence>
<evidence type="ECO:0000313" key="7">
    <source>
        <dbReference type="Proteomes" id="UP001501706"/>
    </source>
</evidence>
<evidence type="ECO:0000256" key="3">
    <source>
        <dbReference type="ARBA" id="ARBA00023125"/>
    </source>
</evidence>
<dbReference type="Pfam" id="PF03466">
    <property type="entry name" value="LysR_substrate"/>
    <property type="match status" value="1"/>
</dbReference>
<reference evidence="7" key="1">
    <citation type="journal article" date="2019" name="Int. J. Syst. Evol. Microbiol.">
        <title>The Global Catalogue of Microorganisms (GCM) 10K type strain sequencing project: providing services to taxonomists for standard genome sequencing and annotation.</title>
        <authorList>
            <consortium name="The Broad Institute Genomics Platform"/>
            <consortium name="The Broad Institute Genome Sequencing Center for Infectious Disease"/>
            <person name="Wu L."/>
            <person name="Ma J."/>
        </authorList>
    </citation>
    <scope>NUCLEOTIDE SEQUENCE [LARGE SCALE GENOMIC DNA]</scope>
    <source>
        <strain evidence="7">JCM 14330</strain>
    </source>
</reference>
<dbReference type="InterPro" id="IPR036390">
    <property type="entry name" value="WH_DNA-bd_sf"/>
</dbReference>
<dbReference type="Gene3D" id="3.40.190.290">
    <property type="match status" value="1"/>
</dbReference>
<dbReference type="InterPro" id="IPR036388">
    <property type="entry name" value="WH-like_DNA-bd_sf"/>
</dbReference>
<keyword evidence="4" id="KW-0804">Transcription</keyword>
<dbReference type="PROSITE" id="PS50931">
    <property type="entry name" value="HTH_LYSR"/>
    <property type="match status" value="1"/>
</dbReference>
<dbReference type="SUPFAM" id="SSF53850">
    <property type="entry name" value="Periplasmic binding protein-like II"/>
    <property type="match status" value="1"/>
</dbReference>
<keyword evidence="3" id="KW-0238">DNA-binding</keyword>
<comment type="similarity">
    <text evidence="1">Belongs to the LysR transcriptional regulatory family.</text>
</comment>
<dbReference type="PANTHER" id="PTHR30419">
    <property type="entry name" value="HTH-TYPE TRANSCRIPTIONAL REGULATOR YBHD"/>
    <property type="match status" value="1"/>
</dbReference>
<dbReference type="InterPro" id="IPR000847">
    <property type="entry name" value="LysR_HTH_N"/>
</dbReference>
<evidence type="ECO:0000259" key="5">
    <source>
        <dbReference type="PROSITE" id="PS50931"/>
    </source>
</evidence>
<proteinExistence type="inferred from homology"/>
<dbReference type="InterPro" id="IPR005119">
    <property type="entry name" value="LysR_subst-bd"/>
</dbReference>
<evidence type="ECO:0000256" key="2">
    <source>
        <dbReference type="ARBA" id="ARBA00023015"/>
    </source>
</evidence>
<dbReference type="Gene3D" id="1.10.10.10">
    <property type="entry name" value="Winged helix-like DNA-binding domain superfamily/Winged helix DNA-binding domain"/>
    <property type="match status" value="1"/>
</dbReference>
<dbReference type="PRINTS" id="PR00039">
    <property type="entry name" value="HTHLYSR"/>
</dbReference>
<name>A0ABP3MV71_9BURK</name>
<dbReference type="EMBL" id="BAAAEN010000031">
    <property type="protein sequence ID" value="GAA0528625.1"/>
    <property type="molecule type" value="Genomic_DNA"/>
</dbReference>
<dbReference type="Proteomes" id="UP001501706">
    <property type="component" value="Unassembled WGS sequence"/>
</dbReference>
<feature type="domain" description="HTH lysR-type" evidence="5">
    <location>
        <begin position="3"/>
        <end position="60"/>
    </location>
</feature>
<protein>
    <submittedName>
        <fullName evidence="6">LysR family transcriptional regulator</fullName>
    </submittedName>
</protein>
<comment type="caution">
    <text evidence="6">The sequence shown here is derived from an EMBL/GenBank/DDBJ whole genome shotgun (WGS) entry which is preliminary data.</text>
</comment>
<dbReference type="PANTHER" id="PTHR30419:SF8">
    <property type="entry name" value="NITROGEN ASSIMILATION TRANSCRIPTIONAL ACTIVATOR-RELATED"/>
    <property type="match status" value="1"/>
</dbReference>
<dbReference type="CDD" id="cd08440">
    <property type="entry name" value="PBP2_LTTR_like_4"/>
    <property type="match status" value="1"/>
</dbReference>
<dbReference type="Pfam" id="PF00126">
    <property type="entry name" value="HTH_1"/>
    <property type="match status" value="1"/>
</dbReference>
<evidence type="ECO:0000256" key="1">
    <source>
        <dbReference type="ARBA" id="ARBA00009437"/>
    </source>
</evidence>
<dbReference type="SUPFAM" id="SSF46785">
    <property type="entry name" value="Winged helix' DNA-binding domain"/>
    <property type="match status" value="1"/>
</dbReference>
<keyword evidence="7" id="KW-1185">Reference proteome</keyword>
<gene>
    <name evidence="6" type="ORF">GCM10009097_52730</name>
</gene>
<dbReference type="InterPro" id="IPR050950">
    <property type="entry name" value="HTH-type_LysR_regulators"/>
</dbReference>
<evidence type="ECO:0000313" key="6">
    <source>
        <dbReference type="EMBL" id="GAA0528625.1"/>
    </source>
</evidence>
<organism evidence="6 7">
    <name type="scientific">Pigmentiphaga daeguensis</name>
    <dbReference type="NCBI Taxonomy" id="414049"/>
    <lineage>
        <taxon>Bacteria</taxon>
        <taxon>Pseudomonadati</taxon>
        <taxon>Pseudomonadota</taxon>
        <taxon>Betaproteobacteria</taxon>
        <taxon>Burkholderiales</taxon>
        <taxon>Alcaligenaceae</taxon>
        <taxon>Pigmentiphaga</taxon>
    </lineage>
</organism>